<dbReference type="Proteomes" id="UP000829998">
    <property type="component" value="Chromosome"/>
</dbReference>
<organism evidence="2 3">
    <name type="scientific">Flavobacterium humidisoli</name>
    <dbReference type="NCBI Taxonomy" id="2937442"/>
    <lineage>
        <taxon>Bacteria</taxon>
        <taxon>Pseudomonadati</taxon>
        <taxon>Bacteroidota</taxon>
        <taxon>Flavobacteriia</taxon>
        <taxon>Flavobacteriales</taxon>
        <taxon>Flavobacteriaceae</taxon>
        <taxon>Flavobacterium</taxon>
    </lineage>
</organism>
<protein>
    <submittedName>
        <fullName evidence="2">LysM peptidoglycan-binding domain-containing protein</fullName>
    </submittedName>
</protein>
<feature type="domain" description="LysM" evidence="1">
    <location>
        <begin position="17"/>
        <end position="63"/>
    </location>
</feature>
<gene>
    <name evidence="2" type="ORF">M0M44_13860</name>
</gene>
<dbReference type="CDD" id="cd00118">
    <property type="entry name" value="LysM"/>
    <property type="match status" value="1"/>
</dbReference>
<keyword evidence="3" id="KW-1185">Reference proteome</keyword>
<reference evidence="2 3" key="1">
    <citation type="submission" date="2022-04" db="EMBL/GenBank/DDBJ databases">
        <authorList>
            <person name="Ra J.-S."/>
            <person name="Kim S.-B."/>
        </authorList>
    </citation>
    <scope>NUCLEOTIDE SEQUENCE [LARGE SCALE GENOMIC DNA]</scope>
    <source>
        <strain evidence="2 3">MMS21-Er5</strain>
    </source>
</reference>
<accession>A0ABY4LL58</accession>
<evidence type="ECO:0000313" key="2">
    <source>
        <dbReference type="EMBL" id="UPZ13836.1"/>
    </source>
</evidence>
<dbReference type="SUPFAM" id="SSF54106">
    <property type="entry name" value="LysM domain"/>
    <property type="match status" value="1"/>
</dbReference>
<dbReference type="InterPro" id="IPR018392">
    <property type="entry name" value="LysM"/>
</dbReference>
<evidence type="ECO:0000313" key="3">
    <source>
        <dbReference type="Proteomes" id="UP000829998"/>
    </source>
</evidence>
<dbReference type="RefSeq" id="WP_248726182.1">
    <property type="nucleotide sequence ID" value="NZ_CP096829.1"/>
</dbReference>
<dbReference type="Pfam" id="PF01476">
    <property type="entry name" value="LysM"/>
    <property type="match status" value="1"/>
</dbReference>
<evidence type="ECO:0000259" key="1">
    <source>
        <dbReference type="PROSITE" id="PS51782"/>
    </source>
</evidence>
<dbReference type="EMBL" id="CP096829">
    <property type="protein sequence ID" value="UPZ13836.1"/>
    <property type="molecule type" value="Genomic_DNA"/>
</dbReference>
<name>A0ABY4LL58_9FLAO</name>
<dbReference type="PROSITE" id="PS51782">
    <property type="entry name" value="LYSM"/>
    <property type="match status" value="1"/>
</dbReference>
<proteinExistence type="predicted"/>
<dbReference type="InterPro" id="IPR036779">
    <property type="entry name" value="LysM_dom_sf"/>
</dbReference>
<dbReference type="Gene3D" id="3.10.350.10">
    <property type="entry name" value="LysM domain"/>
    <property type="match status" value="1"/>
</dbReference>
<sequence>MYYLENSDEELVYDKHLTYKVRKGDTLQSVADQLGIDSQELRRYHNIYCPLPDLIEADFKSYLKFVILASEETKAKVKEEVLKKSKKVVFGSDYKIPFLAEKSIKTYKAKYTTEVSSAVDVIEMTIGVKWLATDKNKYHLFEIHREKEIYVNGSPPDSVIQELEAKTAEVLYPLKIVVDEFGKWIDIYNYNEIESRWPKIKKEVLDYYEGEVAETYMEQTEYALENSDTLLESLRSDYFLRTFFNGIHVGYTGVYSFETEVSFPLEKDEESVFKVKQKIDAVLDDNDLIKIEQKGEYVDTGYDVIYGYAPWKGNFNSVYFLNSDSYNIEKLNAHCNIEYDEPIKATIEIELVKKEEN</sequence>